<dbReference type="PROSITE" id="PS50026">
    <property type="entry name" value="EGF_3"/>
    <property type="match status" value="1"/>
</dbReference>
<dbReference type="GO" id="GO:0005154">
    <property type="term" value="F:epidermal growth factor receptor binding"/>
    <property type="evidence" value="ECO:0007669"/>
    <property type="project" value="InterPro"/>
</dbReference>
<keyword evidence="3" id="KW-1133">Transmembrane helix</keyword>
<keyword evidence="1" id="KW-1015">Disulfide bond</keyword>
<feature type="compositionally biased region" description="Low complexity" evidence="2">
    <location>
        <begin position="29"/>
        <end position="40"/>
    </location>
</feature>
<dbReference type="PANTHER" id="PTHR12332">
    <property type="entry name" value="KEREN-RELATED"/>
    <property type="match status" value="1"/>
</dbReference>
<feature type="domain" description="EGF-like" evidence="5">
    <location>
        <begin position="57"/>
        <end position="102"/>
    </location>
</feature>
<keyword evidence="3" id="KW-0812">Transmembrane</keyword>
<dbReference type="GO" id="GO:0007173">
    <property type="term" value="P:epidermal growth factor receptor signaling pathway"/>
    <property type="evidence" value="ECO:0007669"/>
    <property type="project" value="InterPro"/>
</dbReference>
<feature type="chain" id="PRO_5042154935" description="EGF-like domain-containing protein" evidence="4">
    <location>
        <begin position="24"/>
        <end position="190"/>
    </location>
</feature>
<feature type="transmembrane region" description="Helical" evidence="3">
    <location>
        <begin position="118"/>
        <end position="143"/>
    </location>
</feature>
<dbReference type="PROSITE" id="PS01186">
    <property type="entry name" value="EGF_2"/>
    <property type="match status" value="1"/>
</dbReference>
<keyword evidence="3" id="KW-0472">Membrane</keyword>
<dbReference type="InterPro" id="IPR000742">
    <property type="entry name" value="EGF"/>
</dbReference>
<gene>
    <name evidence="6" type="ORF">RRG08_064618</name>
</gene>
<dbReference type="GO" id="GO:0048018">
    <property type="term" value="F:receptor ligand activity"/>
    <property type="evidence" value="ECO:0007669"/>
    <property type="project" value="InterPro"/>
</dbReference>
<keyword evidence="7" id="KW-1185">Reference proteome</keyword>
<dbReference type="Proteomes" id="UP001283361">
    <property type="component" value="Unassembled WGS sequence"/>
</dbReference>
<comment type="caution">
    <text evidence="1">Lacks conserved residue(s) required for the propagation of feature annotation.</text>
</comment>
<dbReference type="InterPro" id="IPR043403">
    <property type="entry name" value="Gurken/Spitz"/>
</dbReference>
<dbReference type="PROSITE" id="PS00022">
    <property type="entry name" value="EGF_1"/>
    <property type="match status" value="1"/>
</dbReference>
<evidence type="ECO:0000313" key="6">
    <source>
        <dbReference type="EMBL" id="KAK3802024.1"/>
    </source>
</evidence>
<protein>
    <recommendedName>
        <fullName evidence="5">EGF-like domain-containing protein</fullName>
    </recommendedName>
</protein>
<comment type="caution">
    <text evidence="6">The sequence shown here is derived from an EMBL/GenBank/DDBJ whole genome shotgun (WGS) entry which is preliminary data.</text>
</comment>
<reference evidence="6" key="1">
    <citation type="journal article" date="2023" name="G3 (Bethesda)">
        <title>A reference genome for the long-term kleptoplast-retaining sea slug Elysia crispata morphotype clarki.</title>
        <authorList>
            <person name="Eastman K.E."/>
            <person name="Pendleton A.L."/>
            <person name="Shaikh M.A."/>
            <person name="Suttiyut T."/>
            <person name="Ogas R."/>
            <person name="Tomko P."/>
            <person name="Gavelis G."/>
            <person name="Widhalm J.R."/>
            <person name="Wisecaver J.H."/>
        </authorList>
    </citation>
    <scope>NUCLEOTIDE SEQUENCE</scope>
    <source>
        <strain evidence="6">ECLA1</strain>
    </source>
</reference>
<evidence type="ECO:0000256" key="3">
    <source>
        <dbReference type="SAM" id="Phobius"/>
    </source>
</evidence>
<keyword evidence="4" id="KW-0732">Signal</keyword>
<name>A0AAE1B9S2_9GAST</name>
<dbReference type="Gene3D" id="2.10.25.10">
    <property type="entry name" value="Laminin"/>
    <property type="match status" value="1"/>
</dbReference>
<proteinExistence type="predicted"/>
<evidence type="ECO:0000256" key="1">
    <source>
        <dbReference type="PROSITE-ProRule" id="PRU00076"/>
    </source>
</evidence>
<sequence>MHPASSRLLLSTILAYVIHCIDGCGRTPARTKPAATTPSPEGARTTTPPSGNSGRSVQLECTPAEVDKAACLHGGECFALDLLDTRSAHCHCKGGWTGKRCERVDEHFFGEFLEAEHVVAASVAAGVSLVVIVITVIIVYLVIKRRKQRRERVQGGVVLSTNGCAAGRALIAEKDKENNELEDLQKCTDV</sequence>
<dbReference type="SMART" id="SM00181">
    <property type="entry name" value="EGF"/>
    <property type="match status" value="1"/>
</dbReference>
<dbReference type="PANTHER" id="PTHR12332:SF1">
    <property type="entry name" value="KEREN-RELATED"/>
    <property type="match status" value="1"/>
</dbReference>
<evidence type="ECO:0000259" key="5">
    <source>
        <dbReference type="PROSITE" id="PS50026"/>
    </source>
</evidence>
<evidence type="ECO:0000256" key="2">
    <source>
        <dbReference type="SAM" id="MobiDB-lite"/>
    </source>
</evidence>
<keyword evidence="1" id="KW-0245">EGF-like domain</keyword>
<dbReference type="SUPFAM" id="SSF57196">
    <property type="entry name" value="EGF/Laminin"/>
    <property type="match status" value="1"/>
</dbReference>
<dbReference type="EMBL" id="JAWDGP010000269">
    <property type="protein sequence ID" value="KAK3802024.1"/>
    <property type="molecule type" value="Genomic_DNA"/>
</dbReference>
<dbReference type="AlphaFoldDB" id="A0AAE1B9S2"/>
<feature type="disulfide bond" evidence="1">
    <location>
        <begin position="92"/>
        <end position="101"/>
    </location>
</feature>
<feature type="signal peptide" evidence="4">
    <location>
        <begin position="1"/>
        <end position="23"/>
    </location>
</feature>
<evidence type="ECO:0000313" key="7">
    <source>
        <dbReference type="Proteomes" id="UP001283361"/>
    </source>
</evidence>
<accession>A0AAE1B9S2</accession>
<feature type="region of interest" description="Disordered" evidence="2">
    <location>
        <begin position="29"/>
        <end position="56"/>
    </location>
</feature>
<dbReference type="Pfam" id="PF00008">
    <property type="entry name" value="EGF"/>
    <property type="match status" value="1"/>
</dbReference>
<evidence type="ECO:0000256" key="4">
    <source>
        <dbReference type="SAM" id="SignalP"/>
    </source>
</evidence>
<feature type="compositionally biased region" description="Polar residues" evidence="2">
    <location>
        <begin position="44"/>
        <end position="56"/>
    </location>
</feature>
<organism evidence="6 7">
    <name type="scientific">Elysia crispata</name>
    <name type="common">lettuce slug</name>
    <dbReference type="NCBI Taxonomy" id="231223"/>
    <lineage>
        <taxon>Eukaryota</taxon>
        <taxon>Metazoa</taxon>
        <taxon>Spiralia</taxon>
        <taxon>Lophotrochozoa</taxon>
        <taxon>Mollusca</taxon>
        <taxon>Gastropoda</taxon>
        <taxon>Heterobranchia</taxon>
        <taxon>Euthyneura</taxon>
        <taxon>Panpulmonata</taxon>
        <taxon>Sacoglossa</taxon>
        <taxon>Placobranchoidea</taxon>
        <taxon>Plakobranchidae</taxon>
        <taxon>Elysia</taxon>
    </lineage>
</organism>